<dbReference type="PANTHER" id="PTHR18947:SF28">
    <property type="entry name" value="GIRDIN, ISOFORM A"/>
    <property type="match status" value="1"/>
</dbReference>
<accession>A0AAD9K8N2</accession>
<feature type="compositionally biased region" description="Polar residues" evidence="2">
    <location>
        <begin position="2068"/>
        <end position="2090"/>
    </location>
</feature>
<feature type="region of interest" description="Disordered" evidence="2">
    <location>
        <begin position="1651"/>
        <end position="1845"/>
    </location>
</feature>
<dbReference type="Proteomes" id="UP001208570">
    <property type="component" value="Unassembled WGS sequence"/>
</dbReference>
<feature type="compositionally biased region" description="Polar residues" evidence="2">
    <location>
        <begin position="1944"/>
        <end position="1958"/>
    </location>
</feature>
<evidence type="ECO:0000313" key="3">
    <source>
        <dbReference type="EMBL" id="KAK2166050.1"/>
    </source>
</evidence>
<feature type="region of interest" description="Disordered" evidence="2">
    <location>
        <begin position="1517"/>
        <end position="1542"/>
    </location>
</feature>
<comment type="caution">
    <text evidence="3">The sequence shown here is derived from an EMBL/GenBank/DDBJ whole genome shotgun (WGS) entry which is preliminary data.</text>
</comment>
<feature type="compositionally biased region" description="Low complexity" evidence="2">
    <location>
        <begin position="1439"/>
        <end position="1453"/>
    </location>
</feature>
<feature type="compositionally biased region" description="Basic and acidic residues" evidence="2">
    <location>
        <begin position="1779"/>
        <end position="1791"/>
    </location>
</feature>
<dbReference type="GO" id="GO:0051959">
    <property type="term" value="F:dynein light intermediate chain binding"/>
    <property type="evidence" value="ECO:0007669"/>
    <property type="project" value="TreeGrafter"/>
</dbReference>
<evidence type="ECO:0000256" key="2">
    <source>
        <dbReference type="SAM" id="MobiDB-lite"/>
    </source>
</evidence>
<feature type="region of interest" description="Disordered" evidence="2">
    <location>
        <begin position="123"/>
        <end position="155"/>
    </location>
</feature>
<dbReference type="GO" id="GO:0031122">
    <property type="term" value="P:cytoplasmic microtubule organization"/>
    <property type="evidence" value="ECO:0007669"/>
    <property type="project" value="TreeGrafter"/>
</dbReference>
<name>A0AAD9K8N2_9ANNE</name>
<feature type="coiled-coil region" evidence="1">
    <location>
        <begin position="871"/>
        <end position="1284"/>
    </location>
</feature>
<feature type="compositionally biased region" description="Low complexity" evidence="2">
    <location>
        <begin position="1739"/>
        <end position="1748"/>
    </location>
</feature>
<dbReference type="PANTHER" id="PTHR18947">
    <property type="entry name" value="HOOK PROTEINS"/>
    <property type="match status" value="1"/>
</dbReference>
<feature type="compositionally biased region" description="Acidic residues" evidence="2">
    <location>
        <begin position="1493"/>
        <end position="1503"/>
    </location>
</feature>
<dbReference type="GO" id="GO:0030705">
    <property type="term" value="P:cytoskeleton-dependent intracellular transport"/>
    <property type="evidence" value="ECO:0007669"/>
    <property type="project" value="TreeGrafter"/>
</dbReference>
<feature type="compositionally biased region" description="Polar residues" evidence="2">
    <location>
        <begin position="1815"/>
        <end position="1824"/>
    </location>
</feature>
<evidence type="ECO:0000313" key="4">
    <source>
        <dbReference type="Proteomes" id="UP001208570"/>
    </source>
</evidence>
<keyword evidence="4" id="KW-1185">Reference proteome</keyword>
<keyword evidence="1" id="KW-0175">Coiled coil</keyword>
<feature type="compositionally biased region" description="Polar residues" evidence="2">
    <location>
        <begin position="1988"/>
        <end position="2022"/>
    </location>
</feature>
<feature type="compositionally biased region" description="Basic and acidic residues" evidence="2">
    <location>
        <begin position="1524"/>
        <end position="1539"/>
    </location>
</feature>
<dbReference type="SUPFAM" id="SSF57997">
    <property type="entry name" value="Tropomyosin"/>
    <property type="match status" value="2"/>
</dbReference>
<dbReference type="EMBL" id="JAODUP010000043">
    <property type="protein sequence ID" value="KAK2166050.1"/>
    <property type="molecule type" value="Genomic_DNA"/>
</dbReference>
<feature type="region of interest" description="Disordered" evidence="2">
    <location>
        <begin position="1293"/>
        <end position="1372"/>
    </location>
</feature>
<protein>
    <recommendedName>
        <fullName evidence="5">Girdin</fullName>
    </recommendedName>
</protein>
<reference evidence="3" key="1">
    <citation type="journal article" date="2023" name="Mol. Biol. Evol.">
        <title>Third-Generation Sequencing Reveals the Adaptive Role of the Epigenome in Three Deep-Sea Polychaetes.</title>
        <authorList>
            <person name="Perez M."/>
            <person name="Aroh O."/>
            <person name="Sun Y."/>
            <person name="Lan Y."/>
            <person name="Juniper S.K."/>
            <person name="Young C.R."/>
            <person name="Angers B."/>
            <person name="Qian P.Y."/>
        </authorList>
    </citation>
    <scope>NUCLEOTIDE SEQUENCE</scope>
    <source>
        <strain evidence="3">P08H-3</strain>
    </source>
</reference>
<feature type="region of interest" description="Disordered" evidence="2">
    <location>
        <begin position="1406"/>
        <end position="1503"/>
    </location>
</feature>
<feature type="compositionally biased region" description="Polar residues" evidence="2">
    <location>
        <begin position="1792"/>
        <end position="1806"/>
    </location>
</feature>
<organism evidence="3 4">
    <name type="scientific">Paralvinella palmiformis</name>
    <dbReference type="NCBI Taxonomy" id="53620"/>
    <lineage>
        <taxon>Eukaryota</taxon>
        <taxon>Metazoa</taxon>
        <taxon>Spiralia</taxon>
        <taxon>Lophotrochozoa</taxon>
        <taxon>Annelida</taxon>
        <taxon>Polychaeta</taxon>
        <taxon>Sedentaria</taxon>
        <taxon>Canalipalpata</taxon>
        <taxon>Terebellida</taxon>
        <taxon>Terebelliformia</taxon>
        <taxon>Alvinellidae</taxon>
        <taxon>Paralvinella</taxon>
    </lineage>
</organism>
<feature type="compositionally biased region" description="Low complexity" evidence="2">
    <location>
        <begin position="134"/>
        <end position="149"/>
    </location>
</feature>
<gene>
    <name evidence="3" type="ORF">LSH36_43g06006</name>
</gene>
<dbReference type="Gene3D" id="1.10.287.1490">
    <property type="match status" value="2"/>
</dbReference>
<proteinExistence type="predicted"/>
<evidence type="ECO:0000256" key="1">
    <source>
        <dbReference type="SAM" id="Coils"/>
    </source>
</evidence>
<feature type="compositionally biased region" description="Low complexity" evidence="2">
    <location>
        <begin position="1928"/>
        <end position="1943"/>
    </location>
</feature>
<feature type="compositionally biased region" description="Polar residues" evidence="2">
    <location>
        <begin position="1914"/>
        <end position="1924"/>
    </location>
</feature>
<feature type="compositionally biased region" description="Polar residues" evidence="2">
    <location>
        <begin position="1859"/>
        <end position="1900"/>
    </location>
</feature>
<dbReference type="GO" id="GO:0005813">
    <property type="term" value="C:centrosome"/>
    <property type="evidence" value="ECO:0007669"/>
    <property type="project" value="TreeGrafter"/>
</dbReference>
<feature type="compositionally biased region" description="Basic residues" evidence="2">
    <location>
        <begin position="1351"/>
        <end position="1364"/>
    </location>
</feature>
<evidence type="ECO:0008006" key="5">
    <source>
        <dbReference type="Google" id="ProtNLM"/>
    </source>
</evidence>
<dbReference type="GO" id="GO:0008017">
    <property type="term" value="F:microtubule binding"/>
    <property type="evidence" value="ECO:0007669"/>
    <property type="project" value="TreeGrafter"/>
</dbReference>
<feature type="compositionally biased region" description="Polar residues" evidence="2">
    <location>
        <begin position="1677"/>
        <end position="1711"/>
    </location>
</feature>
<sequence>MDIEAIESSVSEDSVTCISDMDYDPNEQLVDEPSLLAMAADITCDQGQIEMTMIYFVWITDDTKNVFAIEIPLDHMDEVSCSMFTHLNMLVQERDGYIEEIKELTQTLEELYRTQQAAQHELQAQKASLGLSPGTSGTHGSVSGTSSTTPEKHHLSVELAETKAKLRRLRQELEEKTEIISDLQEELDDVKAAATKLRTENLELVQDARAARTYRDEVDILREKANRVDKYELEISRYKEKLNELDFYKARVEELREDNQILVDTKLHLEEQVEASHKRVEAVIHMEEDLIKYKQQVHELVQERDGDRQKIQKLTEIVAHLEFEKKSSFNENANLEEELVKARRQLNVGLSTSINEQVSNSSNSRILRLELEKQKLQQQLEELQETVALENNARLLELQKENLRLSTKVEGLQESGSKELQSALDLEQKSLSLTRQKAQLEQAIETVKETSERQIQELQRENSHLQQTVATLRSRNEKSQDACIKDMERENRRLHDAINVCNAKLSQVEFEKLQLERKCDRFEDNTSKIQDLEEVNLRFEHQNDDLIKQVATLQLTCDKYEKVEQVASDLRIENAKLTKKVENLQSTITKLKALEQDNINLTVETQHLQRTIKTMKNSSSQVMNLEQEKHELAEQVQHLSRTLETYKIECAKQEQLESDMYDLDTENQKLQRSLEGANRRLESLEKENTDLENRTAQLQKVVENTKMSTRKVDNLMKESQELEAENTKLHKVKDNVEKENKRLKQSMEKQHLTIDELTNTMSSLEKENRNLKRLTEDLDDLTQRLQESEHENTELVRQAAMDRKALTTLREDLVSEKLKNQQVCNDLEKLNTELNRLGLNGDKVMAAVETGDDSKIKALESMLDETFKKGLEIKEQKIHALESRLNESMNRNREIQDELKKLRSQNEALLQRREEERHVKNSPHLVERHITQISAPNNTKEILELKDHIISVERKNATLEAEYRNGKSQTVQLQERLKHTESEVSRLHNQLSSLQEKNSSLQGQLIKHQVDNKTLQSQNASLISQNSTLQKDCNKLEMEKERLISNYEDLNSKHDEYLSDHATLERLHEQVTKEYEEMISEHGSLKANYKSLKHAYEELIDQNAAMSREHQAIAQLKQIIEEDQKNIRTDNDRLVQLQTEYVKLKEENVGLQNDNGKLDRKYSALLSDHKATKQEYNNLRLKLSELQREYGECKDQLNTMDIEINKLINKCESLNQMNVKLEEDNRALMMQLQALLTQNQELLLSSLQSKDHFHKEQKSYIEKMAELRRQKEKLEEKIMEQYKRYDPVKKKSRGFGANFMKRAKQMVSRNKSRERIKTPGDSSFAHDSAENSSLGSGSINDNVEQGDRSRSKIRRGRLNHRHRGGSNLLSNQNKALAKSTTALNVEPGPSRVVCALRGAKSTENLSVDIQRRSDGDSVSSSGDLRNAEWSSRPSRRRNLMTSNSSSSLKGSTGCRQPGSISSEDTRSSVGQHSDPPNTPKTSTRDMASGYENGGDDDDEEDDDGLITLSEFLNEVNKSPKSRRKYIEKQIDDQPEKTVTKETSILSPELGARSALIEDDTKPSASKLKSRIWKSEANISQLSRINSAGSAFTTYDRRHHLQPQFSMVALSTSPDKADQVTSTPVAASYRSNNVYSVRNGAEINIIAKSQSTVPDGSFSHERSQNSEGSYYSEHDRSYASTDRQCTQSAERTEDQSSTTPVQRLLYTNSAKSHSYGERYGNDSGQYTNGSYGGGSREQNRSSNNRNINNVVYGHQTNGGQGQIRPVSSLGIPLHQSPQHQDYHGNRDVERSRTPNMTRQSSASSVGSGNIGAYNAMTRQTSSGGLTPQRHDEPRIHDPAVVSGRSLAHRQGIGREALNMSNQQDSPHNVSGAHYQNSFSPLDASSQSTENSPQWQYSSQYKQPHYQEGPQHRLDSSQINSSYSRDNTSLHHSGSSHNNSTISIGQNNNNKYNHSDQSYIPGSGHRSLPRPPMNEAGSGYPPPMRPQHGNLEQNADLSGSYNPGNVRSLVQNYQKTQQTLSSQTDLDDNRHGPVPPPRRTRPMSAGPIQSGCGSAFSVPPSLATAGIENRASTPAAQDTASRPHSAHPNSGGRSLPQPPTDRQASAAVNGPSGATVSRAQTGPGGKTKSHIWYEYGCV</sequence>
<feature type="compositionally biased region" description="Polar residues" evidence="2">
    <location>
        <begin position="1458"/>
        <end position="1485"/>
    </location>
</feature>
<dbReference type="GO" id="GO:0005737">
    <property type="term" value="C:cytoplasm"/>
    <property type="evidence" value="ECO:0007669"/>
    <property type="project" value="TreeGrafter"/>
</dbReference>
<feature type="region of interest" description="Disordered" evidence="2">
    <location>
        <begin position="1859"/>
        <end position="2126"/>
    </location>
</feature>
<feature type="compositionally biased region" description="Polar residues" evidence="2">
    <location>
        <begin position="1330"/>
        <end position="1343"/>
    </location>
</feature>
<feature type="compositionally biased region" description="Basic and acidic residues" evidence="2">
    <location>
        <begin position="1827"/>
        <end position="1836"/>
    </location>
</feature>